<dbReference type="AlphaFoldDB" id="A0A7S4AH38"/>
<name>A0A7S4AH38_9STRA</name>
<sequence>MIDQIDVVTKFASLISTKRASKSKELPLASSLLKADTKAKSRELLMCICKSVPFDSVVCTLPSLDMVKLDEDPGTNPLPEVGEHFPMKMEASVLHNATDASAKAAQVEQKAAQTLGSLTSWTRSSVVYASKQISQNAADSFSSLVDSRAKAWTLLLLRHSLTTGDTTSRSRLINMLASIIKVNSAEIAFKPQPLPASLANMTKNESDPDVILPLLFEVDLKISVQNSERTVTLRAPGTISANFDRLDNNKMGMGLKRIDIQLNTRTLLEFMVKEARMAVFNAVSTATSVTSNSLPTGNDLLKGSEQHNSHRAKMSSRLSPGFSSALKQSTSSTKFPNGGLPPPSPTKEGKYQHHSGPNCAFKSKSSSLRIGNVLSTSTSTLPKTRSVQFNTSDLKPKTGVTVAPKRLRVATTNTLTSYKSFGRPHAGDFGSEGAPKNATFGDFGGSQNFWGRDGKLASKPRPMLPSETTDMMTSQTRKNANATFDVPKPSIHLSRGTEFGMRLSGKNKPPSNAAFDQPLQPINRTATALEALYIEKKLGGKR</sequence>
<accession>A0A7S4AH38</accession>
<reference evidence="2" key="1">
    <citation type="submission" date="2021-01" db="EMBL/GenBank/DDBJ databases">
        <authorList>
            <person name="Corre E."/>
            <person name="Pelletier E."/>
            <person name="Niang G."/>
            <person name="Scheremetjew M."/>
            <person name="Finn R."/>
            <person name="Kale V."/>
            <person name="Holt S."/>
            <person name="Cochrane G."/>
            <person name="Meng A."/>
            <person name="Brown T."/>
            <person name="Cohen L."/>
        </authorList>
    </citation>
    <scope>NUCLEOTIDE SEQUENCE</scope>
    <source>
        <strain evidence="2">10249 10 AB</strain>
    </source>
</reference>
<dbReference type="EMBL" id="HBIX01010940">
    <property type="protein sequence ID" value="CAE0715492.1"/>
    <property type="molecule type" value="Transcribed_RNA"/>
</dbReference>
<protein>
    <submittedName>
        <fullName evidence="2">Uncharacterized protein</fullName>
    </submittedName>
</protein>
<evidence type="ECO:0000256" key="1">
    <source>
        <dbReference type="SAM" id="MobiDB-lite"/>
    </source>
</evidence>
<proteinExistence type="predicted"/>
<gene>
    <name evidence="2" type="ORF">PAUS00366_LOCUS8244</name>
</gene>
<feature type="compositionally biased region" description="Polar residues" evidence="1">
    <location>
        <begin position="316"/>
        <end position="335"/>
    </location>
</feature>
<feature type="region of interest" description="Disordered" evidence="1">
    <location>
        <begin position="288"/>
        <end position="363"/>
    </location>
</feature>
<evidence type="ECO:0000313" key="2">
    <source>
        <dbReference type="EMBL" id="CAE0715492.1"/>
    </source>
</evidence>
<organism evidence="2">
    <name type="scientific">Pseudo-nitzschia australis</name>
    <dbReference type="NCBI Taxonomy" id="44445"/>
    <lineage>
        <taxon>Eukaryota</taxon>
        <taxon>Sar</taxon>
        <taxon>Stramenopiles</taxon>
        <taxon>Ochrophyta</taxon>
        <taxon>Bacillariophyta</taxon>
        <taxon>Bacillariophyceae</taxon>
        <taxon>Bacillariophycidae</taxon>
        <taxon>Bacillariales</taxon>
        <taxon>Bacillariaceae</taxon>
        <taxon>Pseudo-nitzschia</taxon>
    </lineage>
</organism>